<dbReference type="Proteomes" id="UP000323380">
    <property type="component" value="Unassembled WGS sequence"/>
</dbReference>
<dbReference type="InterPro" id="IPR050065">
    <property type="entry name" value="GlmU-like"/>
</dbReference>
<dbReference type="GO" id="GO:0016779">
    <property type="term" value="F:nucleotidyltransferase activity"/>
    <property type="evidence" value="ECO:0007669"/>
    <property type="project" value="UniProtKB-KW"/>
</dbReference>
<organism evidence="4 5">
    <name type="scientific">Actinomadura chibensis</name>
    <dbReference type="NCBI Taxonomy" id="392828"/>
    <lineage>
        <taxon>Bacteria</taxon>
        <taxon>Bacillati</taxon>
        <taxon>Actinomycetota</taxon>
        <taxon>Actinomycetes</taxon>
        <taxon>Streptosporangiales</taxon>
        <taxon>Thermomonosporaceae</taxon>
        <taxon>Actinomadura</taxon>
    </lineage>
</organism>
<reference evidence="4 5" key="1">
    <citation type="submission" date="2019-08" db="EMBL/GenBank/DDBJ databases">
        <title>Actinomadura sp. nov. CYP1-5 isolated from mountain soil.</title>
        <authorList>
            <person name="Songsumanus A."/>
            <person name="Kuncharoen N."/>
            <person name="Kudo T."/>
            <person name="Yuki M."/>
            <person name="Igarashi Y."/>
            <person name="Tanasupawat S."/>
        </authorList>
    </citation>
    <scope>NUCLEOTIDE SEQUENCE [LARGE SCALE GENOMIC DNA]</scope>
    <source>
        <strain evidence="4 5">JCM 14158</strain>
    </source>
</reference>
<keyword evidence="5" id="KW-1185">Reference proteome</keyword>
<evidence type="ECO:0000256" key="2">
    <source>
        <dbReference type="ARBA" id="ARBA00022695"/>
    </source>
</evidence>
<dbReference type="PANTHER" id="PTHR43584:SF8">
    <property type="entry name" value="N-ACETYLMURAMATE ALPHA-1-PHOSPHATE URIDYLYLTRANSFERASE"/>
    <property type="match status" value="1"/>
</dbReference>
<dbReference type="AlphaFoldDB" id="A0A5D0NT40"/>
<feature type="domain" description="MobA-like NTP transferase" evidence="3">
    <location>
        <begin position="23"/>
        <end position="165"/>
    </location>
</feature>
<dbReference type="PANTHER" id="PTHR43584">
    <property type="entry name" value="NUCLEOTIDYL TRANSFERASE"/>
    <property type="match status" value="1"/>
</dbReference>
<evidence type="ECO:0000256" key="1">
    <source>
        <dbReference type="ARBA" id="ARBA00022679"/>
    </source>
</evidence>
<dbReference type="InterPro" id="IPR025877">
    <property type="entry name" value="MobA-like_NTP_Trfase"/>
</dbReference>
<keyword evidence="2" id="KW-0548">Nucleotidyltransferase</keyword>
<dbReference type="SUPFAM" id="SSF53448">
    <property type="entry name" value="Nucleotide-diphospho-sugar transferases"/>
    <property type="match status" value="1"/>
</dbReference>
<protein>
    <submittedName>
        <fullName evidence="4">NTP transferase domain-containing protein</fullName>
    </submittedName>
</protein>
<name>A0A5D0NT40_9ACTN</name>
<evidence type="ECO:0000313" key="5">
    <source>
        <dbReference type="Proteomes" id="UP000323380"/>
    </source>
</evidence>
<dbReference type="Pfam" id="PF12804">
    <property type="entry name" value="NTP_transf_3"/>
    <property type="match status" value="1"/>
</dbReference>
<proteinExistence type="predicted"/>
<dbReference type="STRING" id="1220554.GCA_001552135_03719"/>
<dbReference type="EMBL" id="VSFG01000001">
    <property type="protein sequence ID" value="TYB47860.1"/>
    <property type="molecule type" value="Genomic_DNA"/>
</dbReference>
<keyword evidence="1 4" id="KW-0808">Transferase</keyword>
<comment type="caution">
    <text evidence="4">The sequence shown here is derived from an EMBL/GenBank/DDBJ whole genome shotgun (WGS) entry which is preliminary data.</text>
</comment>
<gene>
    <name evidence="4" type="ORF">FXF69_00965</name>
</gene>
<sequence length="287" mass="30700">MRTAAKKAWYSSLRISLPDDALALVLAGGKGTRLKADGDPELRSTPKVLVSIDRPGGATAMLGHTLTELDRCGFPHIAVLTGADPEAGAAAVESYTLTRRAGCRFGIYREPYPLGTAGAVYAALSQVTASVAVVVPADTLFPHALLPAAVVAHQASGHGVTWTVTTEPDERAQNRGKLLVENDRIAHVLEGLELDEPDCPAGADLRPATSAGVIIVDRARYVDHFERYVERLDEPGPTDLYRQFVPWLLSRRAGIGAFDIRQAAPDLGTPERFRAFGRTGAVEAEGR</sequence>
<dbReference type="RefSeq" id="WP_067892768.1">
    <property type="nucleotide sequence ID" value="NZ_VSFG01000001.1"/>
</dbReference>
<evidence type="ECO:0000313" key="4">
    <source>
        <dbReference type="EMBL" id="TYB47860.1"/>
    </source>
</evidence>
<dbReference type="Gene3D" id="3.90.550.10">
    <property type="entry name" value="Spore Coat Polysaccharide Biosynthesis Protein SpsA, Chain A"/>
    <property type="match status" value="1"/>
</dbReference>
<evidence type="ECO:0000259" key="3">
    <source>
        <dbReference type="Pfam" id="PF12804"/>
    </source>
</evidence>
<dbReference type="InterPro" id="IPR029044">
    <property type="entry name" value="Nucleotide-diphossugar_trans"/>
</dbReference>
<accession>A0A5D0NT40</accession>